<evidence type="ECO:0000256" key="2">
    <source>
        <dbReference type="SAM" id="SignalP"/>
    </source>
</evidence>
<keyword evidence="4" id="KW-1185">Reference proteome</keyword>
<feature type="signal peptide" evidence="2">
    <location>
        <begin position="1"/>
        <end position="32"/>
    </location>
</feature>
<feature type="region of interest" description="Disordered" evidence="1">
    <location>
        <begin position="407"/>
        <end position="439"/>
    </location>
</feature>
<dbReference type="Proteomes" id="UP001061361">
    <property type="component" value="Chromosome"/>
</dbReference>
<accession>A0ABN6RWV7</accession>
<organism evidence="3 4">
    <name type="scientific">Pseudodesulfovibrio portus</name>
    <dbReference type="NCBI Taxonomy" id="231439"/>
    <lineage>
        <taxon>Bacteria</taxon>
        <taxon>Pseudomonadati</taxon>
        <taxon>Thermodesulfobacteriota</taxon>
        <taxon>Desulfovibrionia</taxon>
        <taxon>Desulfovibrionales</taxon>
        <taxon>Desulfovibrionaceae</taxon>
    </lineage>
</organism>
<name>A0ABN6RWV7_9BACT</name>
<reference evidence="3" key="1">
    <citation type="submission" date="2022-08" db="EMBL/GenBank/DDBJ databases">
        <title>Genome Sequence of the sulphate-reducing bacterium, Pseudodesulfovibrio portus JCM14722.</title>
        <authorList>
            <person name="Kondo R."/>
            <person name="Kataoka T."/>
        </authorList>
    </citation>
    <scope>NUCLEOTIDE SEQUENCE</scope>
    <source>
        <strain evidence="3">JCM 14722</strain>
    </source>
</reference>
<dbReference type="EMBL" id="AP026708">
    <property type="protein sequence ID" value="BDQ33906.1"/>
    <property type="molecule type" value="Genomic_DNA"/>
</dbReference>
<keyword evidence="2" id="KW-0732">Signal</keyword>
<dbReference type="RefSeq" id="WP_264983957.1">
    <property type="nucleotide sequence ID" value="NZ_AP026708.1"/>
</dbReference>
<gene>
    <name evidence="3" type="ORF">JCM14722_14480</name>
</gene>
<sequence length="439" mass="49288">MNTNIISLPRPFLVLVVSLFVLCSGLWTPAMAEDEPTGLMGVELDKNPDPLDAKVESSIDHLFEVLRTPGTQFDPARVRSMLDFVTLTTEPKDIAPARRFDGLGVCLRNEVKSDLRRILHYFYNPEIPNYLLCPAVLRMSGWHEGSEILNLDKGLWDQLENLSQPVVVRGREFESTTPDSFAEAYYLYDLNRLIILLNYAGKNVLLSVTEQEDKSDVGRKGAILDDKQWDYFYSGLEGLNRGMIGWMDTFTYASGSVQVYIEDMDQATTTVFLFKWLRAGWAGMNVVKRSHIYDGTLRYMRSFAKVVESDVLTPEQVVAGMKDIDSLTKPEIDNYIKEYAANFEARFKDNPKLEDSDYAKIIADGGYVNVLDDKARLSILSLEKLKGLLGMDTLINLPATQMAEMPAEAAPDTMEQPVGSPAETPETTGMLKVQTTPES</sequence>
<protein>
    <submittedName>
        <fullName evidence="3">Uncharacterized protein</fullName>
    </submittedName>
</protein>
<evidence type="ECO:0000256" key="1">
    <source>
        <dbReference type="SAM" id="MobiDB-lite"/>
    </source>
</evidence>
<evidence type="ECO:0000313" key="3">
    <source>
        <dbReference type="EMBL" id="BDQ33906.1"/>
    </source>
</evidence>
<evidence type="ECO:0000313" key="4">
    <source>
        <dbReference type="Proteomes" id="UP001061361"/>
    </source>
</evidence>
<feature type="chain" id="PRO_5045235593" evidence="2">
    <location>
        <begin position="33"/>
        <end position="439"/>
    </location>
</feature>
<proteinExistence type="predicted"/>